<evidence type="ECO:0000256" key="5">
    <source>
        <dbReference type="ARBA" id="ARBA00023237"/>
    </source>
</evidence>
<dbReference type="RefSeq" id="WP_109655115.1">
    <property type="nucleotide sequence ID" value="NZ_CAJQNU010000097.1"/>
</dbReference>
<dbReference type="Gene3D" id="1.25.40.390">
    <property type="match status" value="1"/>
</dbReference>
<keyword evidence="4" id="KW-0472">Membrane</keyword>
<dbReference type="InterPro" id="IPR012944">
    <property type="entry name" value="SusD_RagB_dom"/>
</dbReference>
<sequence>MKKTKIMKRLSAVLALILTFSCTDLEETTYSELSESNFYNNELELIQATLRPFTHMQAWLSWSGQNGYYYHNELSADQTAWPQKGRHGYDNADHIRQHYHTWTDQEGRLNNAWKLMFTGLGYINSAIESIEEVDPESINVTQIELESIIAESKVLRAYHYMKIMDMWGNVPIVTKVGIPTNPETVSREEVFAFIEQELLENVEKLQVLSPQLLGRMSRAVGYAILSELYLNAEVWSGVPRWEDCITYSDKVMNGEGGSLTGTIALDQDPLGPFNNTNEDSPENIFQFPFSRVNGFGYHWGSFYMGFSNMTAALDVNFSGNNAFVVVPSAFDAYKENDIRKQEWFLFGPQYKYGTDQPILGSEEYNGQPFIYVNNIRRNTEGQTGEGSMTDGEENSGARFFKYRSGTQDDPNYLEGDYVVYRLTEMYFNKAEAIMRLNNGVANAEAVTLINDSKSRYFSPEDWMTEKYNTSSLTLEELLAERGREFIFEGKRRTDLIRFGVFTTGSWWDHQPSSDSHLNIYPIPFNQLQANPNLVQNPGYNN</sequence>
<dbReference type="Proteomes" id="UP000651837">
    <property type="component" value="Unassembled WGS sequence"/>
</dbReference>
<keyword evidence="5" id="KW-0998">Cell outer membrane</keyword>
<comment type="similarity">
    <text evidence="2">Belongs to the SusD family.</text>
</comment>
<keyword evidence="3 6" id="KW-0732">Signal</keyword>
<evidence type="ECO:0000256" key="4">
    <source>
        <dbReference type="ARBA" id="ARBA00023136"/>
    </source>
</evidence>
<feature type="domain" description="SusD-like N-terminal" evidence="8">
    <location>
        <begin position="64"/>
        <end position="230"/>
    </location>
</feature>
<comment type="caution">
    <text evidence="9">The sequence shown here is derived from an EMBL/GenBank/DDBJ whole genome shotgun (WGS) entry which is preliminary data.</text>
</comment>
<dbReference type="Gene3D" id="1.25.40.10">
    <property type="entry name" value="Tetratricopeptide repeat domain"/>
    <property type="match status" value="1"/>
</dbReference>
<protein>
    <submittedName>
        <fullName evidence="9">RagB/SusD family nutrient uptake outer membrane protein</fullName>
    </submittedName>
</protein>
<dbReference type="Gene3D" id="1.10.3780.10">
    <property type="entry name" value="SusD-like"/>
    <property type="match status" value="1"/>
</dbReference>
<keyword evidence="10" id="KW-1185">Reference proteome</keyword>
<dbReference type="SUPFAM" id="SSF48452">
    <property type="entry name" value="TPR-like"/>
    <property type="match status" value="1"/>
</dbReference>
<dbReference type="Pfam" id="PF07980">
    <property type="entry name" value="SusD_RagB"/>
    <property type="match status" value="1"/>
</dbReference>
<dbReference type="EMBL" id="JACWLN010000020">
    <property type="protein sequence ID" value="MBD1263191.1"/>
    <property type="molecule type" value="Genomic_DNA"/>
</dbReference>
<dbReference type="InterPro" id="IPR033985">
    <property type="entry name" value="SusD-like_N"/>
</dbReference>
<feature type="domain" description="RagB/SusD" evidence="7">
    <location>
        <begin position="329"/>
        <end position="539"/>
    </location>
</feature>
<reference evidence="9 10" key="1">
    <citation type="submission" date="2020-07" db="EMBL/GenBank/DDBJ databases">
        <title>The draft genome sequence of Maribacter polysiphoniae KCTC 22021.</title>
        <authorList>
            <person name="Mu L."/>
        </authorList>
    </citation>
    <scope>NUCLEOTIDE SEQUENCE [LARGE SCALE GENOMIC DNA]</scope>
    <source>
        <strain evidence="9 10">KCTC 22021</strain>
    </source>
</reference>
<evidence type="ECO:0000256" key="6">
    <source>
        <dbReference type="SAM" id="SignalP"/>
    </source>
</evidence>
<gene>
    <name evidence="9" type="ORF">HZY62_21570</name>
</gene>
<evidence type="ECO:0000259" key="8">
    <source>
        <dbReference type="Pfam" id="PF14322"/>
    </source>
</evidence>
<evidence type="ECO:0000256" key="2">
    <source>
        <dbReference type="ARBA" id="ARBA00006275"/>
    </source>
</evidence>
<dbReference type="Pfam" id="PF14322">
    <property type="entry name" value="SusD-like_3"/>
    <property type="match status" value="1"/>
</dbReference>
<proteinExistence type="inferred from homology"/>
<dbReference type="InterPro" id="IPR011990">
    <property type="entry name" value="TPR-like_helical_dom_sf"/>
</dbReference>
<evidence type="ECO:0000313" key="9">
    <source>
        <dbReference type="EMBL" id="MBD1263191.1"/>
    </source>
</evidence>
<evidence type="ECO:0000259" key="7">
    <source>
        <dbReference type="Pfam" id="PF07980"/>
    </source>
</evidence>
<feature type="signal peptide" evidence="6">
    <location>
        <begin position="1"/>
        <end position="25"/>
    </location>
</feature>
<name>A0ABR7W4X9_9FLAO</name>
<evidence type="ECO:0000256" key="3">
    <source>
        <dbReference type="ARBA" id="ARBA00022729"/>
    </source>
</evidence>
<evidence type="ECO:0000313" key="10">
    <source>
        <dbReference type="Proteomes" id="UP000651837"/>
    </source>
</evidence>
<dbReference type="PROSITE" id="PS51257">
    <property type="entry name" value="PROKAR_LIPOPROTEIN"/>
    <property type="match status" value="1"/>
</dbReference>
<evidence type="ECO:0000256" key="1">
    <source>
        <dbReference type="ARBA" id="ARBA00004442"/>
    </source>
</evidence>
<organism evidence="9 10">
    <name type="scientific">Maribacter polysiphoniae</name>
    <dbReference type="NCBI Taxonomy" id="429344"/>
    <lineage>
        <taxon>Bacteria</taxon>
        <taxon>Pseudomonadati</taxon>
        <taxon>Bacteroidota</taxon>
        <taxon>Flavobacteriia</taxon>
        <taxon>Flavobacteriales</taxon>
        <taxon>Flavobacteriaceae</taxon>
        <taxon>Maribacter</taxon>
    </lineage>
</organism>
<accession>A0ABR7W4X9</accession>
<comment type="subcellular location">
    <subcellularLocation>
        <location evidence="1">Cell outer membrane</location>
    </subcellularLocation>
</comment>
<feature type="chain" id="PRO_5045991581" evidence="6">
    <location>
        <begin position="26"/>
        <end position="541"/>
    </location>
</feature>